<name>A0A542YVW9_9MICO</name>
<evidence type="ECO:0000313" key="3">
    <source>
        <dbReference type="EMBL" id="TQL52238.1"/>
    </source>
</evidence>
<gene>
    <name evidence="3" type="ORF">FB467_3417</name>
</gene>
<feature type="region of interest" description="Disordered" evidence="1">
    <location>
        <begin position="68"/>
        <end position="103"/>
    </location>
</feature>
<protein>
    <submittedName>
        <fullName evidence="3">Uncharacterized protein DUF3180</fullName>
    </submittedName>
</protein>
<keyword evidence="2" id="KW-0812">Transmembrane</keyword>
<dbReference type="EMBL" id="VFOP01000001">
    <property type="protein sequence ID" value="TQL52238.1"/>
    <property type="molecule type" value="Genomic_DNA"/>
</dbReference>
<dbReference type="Proteomes" id="UP000319516">
    <property type="component" value="Unassembled WGS sequence"/>
</dbReference>
<accession>A0A542YVW9</accession>
<keyword evidence="4" id="KW-1185">Reference proteome</keyword>
<dbReference type="InterPro" id="IPR021517">
    <property type="entry name" value="DUF3180"/>
</dbReference>
<feature type="region of interest" description="Disordered" evidence="1">
    <location>
        <begin position="174"/>
        <end position="198"/>
    </location>
</feature>
<feature type="transmembrane region" description="Helical" evidence="2">
    <location>
        <begin position="12"/>
        <end position="31"/>
    </location>
</feature>
<dbReference type="PROSITE" id="PS51257">
    <property type="entry name" value="PROKAR_LIPOPROTEIN"/>
    <property type="match status" value="1"/>
</dbReference>
<keyword evidence="2" id="KW-1133">Transmembrane helix</keyword>
<proteinExistence type="predicted"/>
<feature type="compositionally biased region" description="Basic and acidic residues" evidence="1">
    <location>
        <begin position="183"/>
        <end position="192"/>
    </location>
</feature>
<dbReference type="AlphaFoldDB" id="A0A542YVW9"/>
<comment type="caution">
    <text evidence="3">The sequence shown here is derived from an EMBL/GenBank/DDBJ whole genome shotgun (WGS) entry which is preliminary data.</text>
</comment>
<reference evidence="3 4" key="1">
    <citation type="submission" date="2019-06" db="EMBL/GenBank/DDBJ databases">
        <title>Sequencing the genomes of 1000 actinobacteria strains.</title>
        <authorList>
            <person name="Klenk H.-P."/>
        </authorList>
    </citation>
    <scope>NUCLEOTIDE SEQUENCE [LARGE SCALE GENOMIC DNA]</scope>
    <source>
        <strain evidence="3 4">DSM 12335</strain>
    </source>
</reference>
<dbReference type="RefSeq" id="WP_170230811.1">
    <property type="nucleotide sequence ID" value="NZ_BAAAIK010000001.1"/>
</dbReference>
<evidence type="ECO:0000256" key="1">
    <source>
        <dbReference type="SAM" id="MobiDB-lite"/>
    </source>
</evidence>
<evidence type="ECO:0000313" key="4">
    <source>
        <dbReference type="Proteomes" id="UP000319516"/>
    </source>
</evidence>
<feature type="transmembrane region" description="Helical" evidence="2">
    <location>
        <begin position="146"/>
        <end position="166"/>
    </location>
</feature>
<dbReference type="Pfam" id="PF11377">
    <property type="entry name" value="DUF3180"/>
    <property type="match status" value="1"/>
</dbReference>
<feature type="transmembrane region" description="Helical" evidence="2">
    <location>
        <begin position="110"/>
        <end position="134"/>
    </location>
</feature>
<evidence type="ECO:0000256" key="2">
    <source>
        <dbReference type="SAM" id="Phobius"/>
    </source>
</evidence>
<sequence length="198" mass="20198">MRDRQGGVRWAGVGITTVAATIGCLVLLLVWRRAGGDLPTLPWLALAPLLILSAVVLVAGWQVRGSVRPPGGPGGPGGTGTGSQSQRARTLGGRPRTPGQMTPQRARGTLVAAQASALGGAVLVGWYLANAFLAAPDADVPSVRSLLFRALVSAAGALVLVVCGMVTQSCCRVPPSDDDDEGRGEAPGRGRVPDPLPE</sequence>
<feature type="transmembrane region" description="Helical" evidence="2">
    <location>
        <begin position="43"/>
        <end position="61"/>
    </location>
</feature>
<organism evidence="3 4">
    <name type="scientific">Ornithinicoccus hortensis</name>
    <dbReference type="NCBI Taxonomy" id="82346"/>
    <lineage>
        <taxon>Bacteria</taxon>
        <taxon>Bacillati</taxon>
        <taxon>Actinomycetota</taxon>
        <taxon>Actinomycetes</taxon>
        <taxon>Micrococcales</taxon>
        <taxon>Intrasporangiaceae</taxon>
        <taxon>Ornithinicoccus</taxon>
    </lineage>
</organism>
<keyword evidence="2" id="KW-0472">Membrane</keyword>